<name>A0A0F9NF87_9ZZZZ</name>
<dbReference type="EMBL" id="LAZR01007110">
    <property type="protein sequence ID" value="KKM87360.1"/>
    <property type="molecule type" value="Genomic_DNA"/>
</dbReference>
<sequence length="84" mass="9840">MIEAIVIFKDGVQNLLTLNVTFEDDEKEIETFSKIGFIKFNTFNERIPSYMHILGRMLKKRAEVFWDEEKSESNGITDPKLWGP</sequence>
<dbReference type="AlphaFoldDB" id="A0A0F9NF87"/>
<accession>A0A0F9NF87</accession>
<gene>
    <name evidence="1" type="ORF">LCGC14_1269700</name>
</gene>
<proteinExistence type="predicted"/>
<evidence type="ECO:0000313" key="1">
    <source>
        <dbReference type="EMBL" id="KKM87360.1"/>
    </source>
</evidence>
<reference evidence="1" key="1">
    <citation type="journal article" date="2015" name="Nature">
        <title>Complex archaea that bridge the gap between prokaryotes and eukaryotes.</title>
        <authorList>
            <person name="Spang A."/>
            <person name="Saw J.H."/>
            <person name="Jorgensen S.L."/>
            <person name="Zaremba-Niedzwiedzka K."/>
            <person name="Martijn J."/>
            <person name="Lind A.E."/>
            <person name="van Eijk R."/>
            <person name="Schleper C."/>
            <person name="Guy L."/>
            <person name="Ettema T.J."/>
        </authorList>
    </citation>
    <scope>NUCLEOTIDE SEQUENCE</scope>
</reference>
<comment type="caution">
    <text evidence="1">The sequence shown here is derived from an EMBL/GenBank/DDBJ whole genome shotgun (WGS) entry which is preliminary data.</text>
</comment>
<protein>
    <submittedName>
        <fullName evidence="1">Uncharacterized protein</fullName>
    </submittedName>
</protein>
<organism evidence="1">
    <name type="scientific">marine sediment metagenome</name>
    <dbReference type="NCBI Taxonomy" id="412755"/>
    <lineage>
        <taxon>unclassified sequences</taxon>
        <taxon>metagenomes</taxon>
        <taxon>ecological metagenomes</taxon>
    </lineage>
</organism>